<sequence>MIPITHSETEIDPWWCTECGFNEPVDSEGGTDIDGGTIEHREDQLDCALSGQSKQDRLIDSVHAELCGVAYNMMLSHTISGNWPDSEAATKVKHDQLLALAYELRKLKIGPEQADQVPEGYALVPDSMCLSYEDIESIITMTGWDEGRDDFGEGVLWVGTLKDDDGKETYGLHISCIEVMEEGALPVQEFQKPPLTTPTPATTSEQGSDSVRGDLRCQQCGNMEPFHATGCAQPYGEFAATTPETESFQSRVQPWLLECFGAMIAGDKEERNHRFLEEALELVQSLRCTADEAHKLVDYVFSRPVGDPPQEVGGVQVTLAALCLANAMDMHQCGETELARITQPEMVEKIREKQKRKPSMSPLPGVYPDRPAPPQEQ</sequence>
<dbReference type="HOGENOM" id="CLU_733191_0_0_6"/>
<feature type="region of interest" description="Disordered" evidence="1">
    <location>
        <begin position="192"/>
        <end position="212"/>
    </location>
</feature>
<evidence type="ECO:0000313" key="2">
    <source>
        <dbReference type="EMBL" id="ADP96463.1"/>
    </source>
</evidence>
<evidence type="ECO:0000256" key="1">
    <source>
        <dbReference type="SAM" id="MobiDB-lite"/>
    </source>
</evidence>
<reference evidence="2 3" key="1">
    <citation type="journal article" date="2010" name="Stand. Genomic Sci.">
        <title>Complete genome sequence of Marinobacter adhaerens type strain (HP15), a diatom-interacting marine microorganism.</title>
        <authorList>
            <person name="Gardes A."/>
            <person name="Kaeppel E."/>
            <person name="Shehzad A."/>
            <person name="Seebah S."/>
            <person name="Teeling H."/>
            <person name="Yarza P."/>
            <person name="Glockner F.O."/>
            <person name="Grossart H.P."/>
            <person name="Ullrich M.S."/>
        </authorList>
    </citation>
    <scope>NUCLEOTIDE SEQUENCE [LARGE SCALE GENOMIC DNA]</scope>
    <source>
        <strain evidence="3">DSM 23420 / HP15</strain>
    </source>
</reference>
<dbReference type="KEGG" id="mad:HP15_699"/>
<accession>E4PPW2</accession>
<dbReference type="eggNOG" id="ENOG5032VME">
    <property type="taxonomic scope" value="Bacteria"/>
</dbReference>
<dbReference type="Proteomes" id="UP000007077">
    <property type="component" value="Chromosome"/>
</dbReference>
<dbReference type="AlphaFoldDB" id="E4PPW2"/>
<name>E4PPW2_MARAH</name>
<dbReference type="PATRIC" id="fig|225937.3.peg.709"/>
<dbReference type="STRING" id="225937.HP15_699"/>
<gene>
    <name evidence="2" type="ordered locus">HP15_699</name>
</gene>
<evidence type="ECO:0000313" key="3">
    <source>
        <dbReference type="Proteomes" id="UP000007077"/>
    </source>
</evidence>
<feature type="region of interest" description="Disordered" evidence="1">
    <location>
        <begin position="349"/>
        <end position="377"/>
    </location>
</feature>
<organism evidence="2 3">
    <name type="scientific">Marinobacter adhaerens (strain DSM 23420 / HP15)</name>
    <dbReference type="NCBI Taxonomy" id="225937"/>
    <lineage>
        <taxon>Bacteria</taxon>
        <taxon>Pseudomonadati</taxon>
        <taxon>Pseudomonadota</taxon>
        <taxon>Gammaproteobacteria</taxon>
        <taxon>Pseudomonadales</taxon>
        <taxon>Marinobacteraceae</taxon>
        <taxon>Marinobacter</taxon>
    </lineage>
</organism>
<reference evidence="3" key="2">
    <citation type="submission" date="2010-02" db="EMBL/GenBank/DDBJ databases">
        <title>Complete genome sequence of Marinobacter adhaerens type strain (HP15).</title>
        <authorList>
            <person name="Gaerdes A.A.M."/>
            <person name="Kaeppel E."/>
            <person name="Shezad A."/>
            <person name="Seebah S."/>
            <person name="Teeling H."/>
            <person name="Yarza P."/>
            <person name="Gloeckner F.O."/>
            <person name="Ullrich M.S."/>
        </authorList>
    </citation>
    <scope>NUCLEOTIDE SEQUENCE [LARGE SCALE GENOMIC DNA]</scope>
    <source>
        <strain evidence="3">DSM 23420 / HP15</strain>
    </source>
</reference>
<dbReference type="EMBL" id="CP001978">
    <property type="protein sequence ID" value="ADP96463.1"/>
    <property type="molecule type" value="Genomic_DNA"/>
</dbReference>
<proteinExistence type="predicted"/>
<protein>
    <submittedName>
        <fullName evidence="2">Uncharacterized protein</fullName>
    </submittedName>
</protein>